<dbReference type="Gene3D" id="3.30.70.1090">
    <property type="entry name" value="Dimeric alpha+beta barrel"/>
    <property type="match status" value="1"/>
</dbReference>
<dbReference type="GO" id="GO:0030639">
    <property type="term" value="P:polyketide biosynthetic process"/>
    <property type="evidence" value="ECO:0007669"/>
    <property type="project" value="InterPro"/>
</dbReference>
<comment type="caution">
    <text evidence="1">The sequence shown here is derived from an EMBL/GenBank/DDBJ whole genome shotgun (WGS) entry which is preliminary data.</text>
</comment>
<dbReference type="SUPFAM" id="SSF54909">
    <property type="entry name" value="Dimeric alpha+beta barrel"/>
    <property type="match status" value="1"/>
</dbReference>
<gene>
    <name evidence="1" type="ORF">G3I46_20770</name>
</gene>
<name>A0A6N9UR16_9ACTN</name>
<keyword evidence="2" id="KW-1185">Reference proteome</keyword>
<dbReference type="InterPro" id="IPR038474">
    <property type="entry name" value="Polyketide_synth_cyclase_sf"/>
</dbReference>
<protein>
    <submittedName>
        <fullName evidence="1">TcmI family type II polyketide cyclase</fullName>
    </submittedName>
</protein>
<dbReference type="RefSeq" id="WP_042822341.1">
    <property type="nucleotide sequence ID" value="NZ_BEWB01000001.1"/>
</dbReference>
<evidence type="ECO:0000313" key="2">
    <source>
        <dbReference type="Proteomes" id="UP000469545"/>
    </source>
</evidence>
<dbReference type="AlphaFoldDB" id="A0A6N9UR16"/>
<proteinExistence type="predicted"/>
<sequence length="124" mass="13693">MSATNETARRTALVVARMDAANSTEVSRLFSASDATSLPHDLGVRGRRLFRYHGLYFHLVEFDGTHTDPVAVARGRADFQRLSEELSPFVLPFEPATWRGPESAMAEEFYSWTAAPAVPPRPAG</sequence>
<dbReference type="InterPro" id="IPR011008">
    <property type="entry name" value="Dimeric_a/b-barrel"/>
</dbReference>
<dbReference type="EMBL" id="JAAGMB010000469">
    <property type="protein sequence ID" value="NEB18909.1"/>
    <property type="molecule type" value="Genomic_DNA"/>
</dbReference>
<dbReference type="Proteomes" id="UP000469545">
    <property type="component" value="Unassembled WGS sequence"/>
</dbReference>
<dbReference type="InterPro" id="IPR006765">
    <property type="entry name" value="Polyketide_synth_cyclase"/>
</dbReference>
<dbReference type="Pfam" id="PF04673">
    <property type="entry name" value="Cyclase_polyket"/>
    <property type="match status" value="1"/>
</dbReference>
<organism evidence="1 2">
    <name type="scientific">Streptomyces coelicoflavus</name>
    <dbReference type="NCBI Taxonomy" id="285562"/>
    <lineage>
        <taxon>Bacteria</taxon>
        <taxon>Bacillati</taxon>
        <taxon>Actinomycetota</taxon>
        <taxon>Actinomycetes</taxon>
        <taxon>Kitasatosporales</taxon>
        <taxon>Streptomycetaceae</taxon>
        <taxon>Streptomyces</taxon>
    </lineage>
</organism>
<evidence type="ECO:0000313" key="1">
    <source>
        <dbReference type="EMBL" id="NEB18909.1"/>
    </source>
</evidence>
<accession>A0A6N9UR16</accession>
<reference evidence="1 2" key="1">
    <citation type="submission" date="2020-01" db="EMBL/GenBank/DDBJ databases">
        <title>Insect and environment-associated Actinomycetes.</title>
        <authorList>
            <person name="Currrie C."/>
            <person name="Chevrette M."/>
            <person name="Carlson C."/>
            <person name="Stubbendieck R."/>
            <person name="Wendt-Pienkowski E."/>
        </authorList>
    </citation>
    <scope>NUCLEOTIDE SEQUENCE [LARGE SCALE GENOMIC DNA]</scope>
    <source>
        <strain evidence="1 2">SID14172</strain>
    </source>
</reference>